<keyword evidence="6" id="KW-0333">Golgi apparatus</keyword>
<dbReference type="AlphaFoldDB" id="A0A6B1G171"/>
<feature type="transmembrane region" description="Helical" evidence="9">
    <location>
        <begin position="440"/>
        <end position="466"/>
    </location>
</feature>
<comment type="subcellular location">
    <subcellularLocation>
        <location evidence="1">Golgi apparatus membrane</location>
        <topology evidence="1">Multi-pass membrane protein</topology>
    </subcellularLocation>
</comment>
<dbReference type="EMBL" id="VYDA01000374">
    <property type="protein sequence ID" value="MYH62127.1"/>
    <property type="molecule type" value="Genomic_DNA"/>
</dbReference>
<keyword evidence="4 9" id="KW-0812">Transmembrane</keyword>
<evidence type="ECO:0000256" key="1">
    <source>
        <dbReference type="ARBA" id="ARBA00004653"/>
    </source>
</evidence>
<comment type="caution">
    <text evidence="10">The sequence shown here is derived from an EMBL/GenBank/DDBJ whole genome shotgun (WGS) entry which is preliminary data.</text>
</comment>
<dbReference type="GO" id="GO:0016757">
    <property type="term" value="F:glycosyltransferase activity"/>
    <property type="evidence" value="ECO:0007669"/>
    <property type="project" value="UniProtKB-KW"/>
</dbReference>
<reference evidence="10" key="1">
    <citation type="submission" date="2019-09" db="EMBL/GenBank/DDBJ databases">
        <title>Characterisation of the sponge microbiome using genome-centric metagenomics.</title>
        <authorList>
            <person name="Engelberts J.P."/>
            <person name="Robbins S.J."/>
            <person name="De Goeij J.M."/>
            <person name="Aranda M."/>
            <person name="Bell S.C."/>
            <person name="Webster N.S."/>
        </authorList>
    </citation>
    <scope>NUCLEOTIDE SEQUENCE</scope>
    <source>
        <strain evidence="10">SB0675_bin_29</strain>
    </source>
</reference>
<dbReference type="PANTHER" id="PTHR32044">
    <property type="entry name" value="GLUCOMANNAN 4-BETA-MANNOSYLTRANSFERASE 9"/>
    <property type="match status" value="1"/>
</dbReference>
<evidence type="ECO:0000256" key="9">
    <source>
        <dbReference type="SAM" id="Phobius"/>
    </source>
</evidence>
<dbReference type="FunFam" id="3.90.550.10:FF:000057">
    <property type="entry name" value="Glycosyltransferase-like protein, family 2"/>
    <property type="match status" value="1"/>
</dbReference>
<feature type="transmembrane region" description="Helical" evidence="9">
    <location>
        <begin position="408"/>
        <end position="428"/>
    </location>
</feature>
<keyword evidence="8" id="KW-0961">Cell wall biogenesis/degradation</keyword>
<evidence type="ECO:0000256" key="8">
    <source>
        <dbReference type="ARBA" id="ARBA00023316"/>
    </source>
</evidence>
<feature type="transmembrane region" description="Helical" evidence="9">
    <location>
        <begin position="381"/>
        <end position="402"/>
    </location>
</feature>
<dbReference type="GO" id="GO:0071555">
    <property type="term" value="P:cell wall organization"/>
    <property type="evidence" value="ECO:0007669"/>
    <property type="project" value="UniProtKB-KW"/>
</dbReference>
<keyword evidence="3 10" id="KW-0808">Transferase</keyword>
<organism evidence="10">
    <name type="scientific">Caldilineaceae bacterium SB0675_bin_29</name>
    <dbReference type="NCBI Taxonomy" id="2605266"/>
    <lineage>
        <taxon>Bacteria</taxon>
        <taxon>Bacillati</taxon>
        <taxon>Chloroflexota</taxon>
        <taxon>Caldilineae</taxon>
        <taxon>Caldilineales</taxon>
        <taxon>Caldilineaceae</taxon>
    </lineage>
</organism>
<name>A0A6B1G171_9CHLR</name>
<evidence type="ECO:0000256" key="4">
    <source>
        <dbReference type="ARBA" id="ARBA00022692"/>
    </source>
</evidence>
<gene>
    <name evidence="10" type="ORF">F4148_10310</name>
</gene>
<proteinExistence type="predicted"/>
<evidence type="ECO:0000256" key="6">
    <source>
        <dbReference type="ARBA" id="ARBA00023034"/>
    </source>
</evidence>
<sequence>MCNAAEQDIDGIRKGHFSWANRGSGQKDFRRVKKNANGNQFGTWKCSIGANKVLNALFSVGLQILYAVGATGLAIYGLQALALTLVRLHSELLKKQGHHCAQGDAGEDTPRNCVDWPAVTVQLPIFNEVHVVGRLIDACAKLDYPSDRLQIQVLDDSVDGTTVIAERRAAFWRKRGVDVKVLHRSDRQGFKAGALKEGLAEANGEYVAVFDADFVPHPDFLKRTIPSFLDSATKHVGFVQTRWTHLNGEYSALTRAQALALDGHFVVEQAARHAAGLSFGFNGSAGVWRKACIEDPAVGGWQDDTLCEDLDLSYRAQLAGWRGIYLNDVEAPAELPPQLLAFKRQQFRWAKGSVAALRKLATSVWQGGWPTLIRTAAYVHLGGYLIHPLLLVLLLVSPLLMLSGSQPYLPLAYLSLVSIGPPALYALAQRRLHRQDWLRRWAHLPILMLLGMGLSLSNSVAAWQAIFGKGGAFLRTPKFRVEGSSDSWHRSGYALELEPIVAVELFLALYAGIGCYIAYIYGQWLSLRVLAR</sequence>
<dbReference type="PANTHER" id="PTHR32044:SF80">
    <property type="entry name" value="XYLOGLUCAN GLYCOSYLTRANSFERASE 2-RELATED"/>
    <property type="match status" value="1"/>
</dbReference>
<evidence type="ECO:0000256" key="7">
    <source>
        <dbReference type="ARBA" id="ARBA00023136"/>
    </source>
</evidence>
<dbReference type="Pfam" id="PF13641">
    <property type="entry name" value="Glyco_tranf_2_3"/>
    <property type="match status" value="1"/>
</dbReference>
<feature type="transmembrane region" description="Helical" evidence="9">
    <location>
        <begin position="64"/>
        <end position="86"/>
    </location>
</feature>
<evidence type="ECO:0000256" key="5">
    <source>
        <dbReference type="ARBA" id="ARBA00022989"/>
    </source>
</evidence>
<dbReference type="SUPFAM" id="SSF53448">
    <property type="entry name" value="Nucleotide-diphospho-sugar transferases"/>
    <property type="match status" value="1"/>
</dbReference>
<dbReference type="InterPro" id="IPR029044">
    <property type="entry name" value="Nucleotide-diphossugar_trans"/>
</dbReference>
<keyword evidence="7 9" id="KW-0472">Membrane</keyword>
<keyword evidence="2" id="KW-0328">Glycosyltransferase</keyword>
<dbReference type="Gene3D" id="3.90.550.10">
    <property type="entry name" value="Spore Coat Polysaccharide Biosynthesis Protein SpsA, Chain A"/>
    <property type="match status" value="1"/>
</dbReference>
<evidence type="ECO:0000256" key="2">
    <source>
        <dbReference type="ARBA" id="ARBA00022676"/>
    </source>
</evidence>
<evidence type="ECO:0000313" key="10">
    <source>
        <dbReference type="EMBL" id="MYH62127.1"/>
    </source>
</evidence>
<protein>
    <submittedName>
        <fullName evidence="10">Glycosyltransferase</fullName>
    </submittedName>
</protein>
<keyword evidence="5 9" id="KW-1133">Transmembrane helix</keyword>
<evidence type="ECO:0000256" key="3">
    <source>
        <dbReference type="ARBA" id="ARBA00022679"/>
    </source>
</evidence>
<accession>A0A6B1G171</accession>
<feature type="transmembrane region" description="Helical" evidence="9">
    <location>
        <begin position="500"/>
        <end position="522"/>
    </location>
</feature>